<keyword evidence="2" id="KW-1185">Reference proteome</keyword>
<dbReference type="VEuPathDB" id="TrichDB:TVAGG3_0926820"/>
<dbReference type="Proteomes" id="UP000001542">
    <property type="component" value="Unassembled WGS sequence"/>
</dbReference>
<evidence type="ECO:0000313" key="2">
    <source>
        <dbReference type="Proteomes" id="UP000001542"/>
    </source>
</evidence>
<name>A2E8T7_TRIV3</name>
<dbReference type="KEGG" id="tva:4768856"/>
<dbReference type="InterPro" id="IPR035974">
    <property type="entry name" value="Rap/Ran-GAP_sf"/>
</dbReference>
<protein>
    <submittedName>
        <fullName evidence="1">Uncharacterized protein</fullName>
    </submittedName>
</protein>
<reference evidence="1" key="2">
    <citation type="journal article" date="2007" name="Science">
        <title>Draft genome sequence of the sexually transmitted pathogen Trichomonas vaginalis.</title>
        <authorList>
            <person name="Carlton J.M."/>
            <person name="Hirt R.P."/>
            <person name="Silva J.C."/>
            <person name="Delcher A.L."/>
            <person name="Schatz M."/>
            <person name="Zhao Q."/>
            <person name="Wortman J.R."/>
            <person name="Bidwell S.L."/>
            <person name="Alsmark U.C.M."/>
            <person name="Besteiro S."/>
            <person name="Sicheritz-Ponten T."/>
            <person name="Noel C.J."/>
            <person name="Dacks J.B."/>
            <person name="Foster P.G."/>
            <person name="Simillion C."/>
            <person name="Van de Peer Y."/>
            <person name="Miranda-Saavedra D."/>
            <person name="Barton G.J."/>
            <person name="Westrop G.D."/>
            <person name="Mueller S."/>
            <person name="Dessi D."/>
            <person name="Fiori P.L."/>
            <person name="Ren Q."/>
            <person name="Paulsen I."/>
            <person name="Zhang H."/>
            <person name="Bastida-Corcuera F.D."/>
            <person name="Simoes-Barbosa A."/>
            <person name="Brown M.T."/>
            <person name="Hayes R.D."/>
            <person name="Mukherjee M."/>
            <person name="Okumura C.Y."/>
            <person name="Schneider R."/>
            <person name="Smith A.J."/>
            <person name="Vanacova S."/>
            <person name="Villalvazo M."/>
            <person name="Haas B.J."/>
            <person name="Pertea M."/>
            <person name="Feldblyum T.V."/>
            <person name="Utterback T.R."/>
            <person name="Shu C.L."/>
            <person name="Osoegawa K."/>
            <person name="de Jong P.J."/>
            <person name="Hrdy I."/>
            <person name="Horvathova L."/>
            <person name="Zubacova Z."/>
            <person name="Dolezal P."/>
            <person name="Malik S.B."/>
            <person name="Logsdon J.M. Jr."/>
            <person name="Henze K."/>
            <person name="Gupta A."/>
            <person name="Wang C.C."/>
            <person name="Dunne R.L."/>
            <person name="Upcroft J.A."/>
            <person name="Upcroft P."/>
            <person name="White O."/>
            <person name="Salzberg S.L."/>
            <person name="Tang P."/>
            <person name="Chiu C.-H."/>
            <person name="Lee Y.-S."/>
            <person name="Embley T.M."/>
            <person name="Coombs G.H."/>
            <person name="Mottram J.C."/>
            <person name="Tachezy J."/>
            <person name="Fraser-Liggett C.M."/>
            <person name="Johnson P.J."/>
        </authorList>
    </citation>
    <scope>NUCLEOTIDE SEQUENCE [LARGE SCALE GENOMIC DNA]</scope>
    <source>
        <strain evidence="1">G3</strain>
    </source>
</reference>
<dbReference type="RefSeq" id="XP_001323142.1">
    <property type="nucleotide sequence ID" value="XM_001323107.1"/>
</dbReference>
<sequence length="1101" mass="127343">MDTIGKSTNVSSNEKILTSVVYMRDAVTRFPQFIPDSGDKMLICLNLLVVPTMDRDLRDLAWETVLSILKYCITHAINLLSWPLVFQLAFLLPGDKLSFEYPVIKLENCIPFSADDLLREISSLIQLIDLKSPPETIRLWWNFLIQHILPNIFRFLASKNKIIRRISTEFMKMFSNIIDVNAGLWPFLTNKGDLEPLECMKNLIQNSLELLDESDQFSDAQVLCKFFLTSFPIVITCRRPLERSLDELDPNADQFALQIGLLMKQKVPMNEILSWFDCKFSPSLENYLPLLADSTNNLQQLYHVLLIFIFGTIVQYTHKYESVYDQHGQILPILSPLLQLLLTFRLLYNYAIVQPDLVKTCESIIQLLLTMRFKTKIPLSIIIFSMSAFDSKKLDSGSIIKTLQGTKNTNEMINQCFLSISSQIALTLSQYFFTVLPYMQSPIKINSVSYERGLSKQIRGNSEIQNLIFYFNLTADNWNEKSAISFFMEYLNVADSVTNFQSSPKVLQIYNQISSSSEMKQIFYSILSHLLDSFSVIPNKSLEQVFTAIKTCYMLPDTNKIMKREVHLKIVKFLIKFIPISQEKVSHDLIKFAIDEIIAGKPFSFLMMPLVITKLIQPCKSYISMLEDAKNNYHEHYLRYISFITTMTIIKQPSSQSLNEILDFYKNLVEKVTIDQIRKFFGKDKLDRQCLLHLKEFVPRVNTTDVQLVCCAFVILIKQCLIDRNITDSLIAIICSFTVQNDPLPLVAHILSIVPYMIKFVNKKQKTSNLIQQLKFFLCRQPLSGDYFFPALQALSDYIIFSDDKAERTELLARFYIEKDDDDGINEIIRRESCYLLKNIGKEKIFKKVTDLQNEEFIRINNDSAVYFGQPIDNTIDLYTKNDTQGCFHYKLKNETDISQFLLEIFNNIGNSDIPEILPPFPYGYHLDISVFFRGNSLDYNETSPEFMNFVKSLGKQKEYVDDSDRKPFVMWSTTRLECCFQIVSLFEEKDLGIISENRIAIAWNEGNIQILTSDLKMPDIIALIRIKPLRNGLCRVDTISHENVGPINLELVVPCEILVPLVHWTVFVMWSVMKSTPRVLEKSKSSDKVYQMYKAKRNSI</sequence>
<evidence type="ECO:0000313" key="1">
    <source>
        <dbReference type="EMBL" id="EAY10919.1"/>
    </source>
</evidence>
<dbReference type="EMBL" id="DS113329">
    <property type="protein sequence ID" value="EAY10919.1"/>
    <property type="molecule type" value="Genomic_DNA"/>
</dbReference>
<dbReference type="AlphaFoldDB" id="A2E8T7"/>
<accession>A2E8T7</accession>
<dbReference type="GO" id="GO:0051056">
    <property type="term" value="P:regulation of small GTPase mediated signal transduction"/>
    <property type="evidence" value="ECO:0007669"/>
    <property type="project" value="InterPro"/>
</dbReference>
<reference evidence="1" key="1">
    <citation type="submission" date="2006-10" db="EMBL/GenBank/DDBJ databases">
        <authorList>
            <person name="Amadeo P."/>
            <person name="Zhao Q."/>
            <person name="Wortman J."/>
            <person name="Fraser-Liggett C."/>
            <person name="Carlton J."/>
        </authorList>
    </citation>
    <scope>NUCLEOTIDE SEQUENCE</scope>
    <source>
        <strain evidence="1">G3</strain>
    </source>
</reference>
<gene>
    <name evidence="1" type="ORF">TVAG_260040</name>
</gene>
<organism evidence="1 2">
    <name type="scientific">Trichomonas vaginalis (strain ATCC PRA-98 / G3)</name>
    <dbReference type="NCBI Taxonomy" id="412133"/>
    <lineage>
        <taxon>Eukaryota</taxon>
        <taxon>Metamonada</taxon>
        <taxon>Parabasalia</taxon>
        <taxon>Trichomonadida</taxon>
        <taxon>Trichomonadidae</taxon>
        <taxon>Trichomonas</taxon>
    </lineage>
</organism>
<dbReference type="GO" id="GO:0005096">
    <property type="term" value="F:GTPase activator activity"/>
    <property type="evidence" value="ECO:0007669"/>
    <property type="project" value="InterPro"/>
</dbReference>
<dbReference type="SUPFAM" id="SSF111347">
    <property type="entry name" value="Rap/Ran-GAP"/>
    <property type="match status" value="1"/>
</dbReference>
<dbReference type="InParanoid" id="A2E8T7"/>
<dbReference type="VEuPathDB" id="TrichDB:TVAG_260040"/>
<proteinExistence type="predicted"/>